<dbReference type="SUPFAM" id="SSF53335">
    <property type="entry name" value="S-adenosyl-L-methionine-dependent methyltransferases"/>
    <property type="match status" value="1"/>
</dbReference>
<dbReference type="AlphaFoldDB" id="A0A6J7RG81"/>
<accession>A0A6J7RG81</accession>
<dbReference type="Gene3D" id="3.40.50.150">
    <property type="entry name" value="Vaccinia Virus protein VP39"/>
    <property type="match status" value="1"/>
</dbReference>
<evidence type="ECO:0000313" key="3">
    <source>
        <dbReference type="EMBL" id="CAB5027716.1"/>
    </source>
</evidence>
<organism evidence="3">
    <name type="scientific">freshwater metagenome</name>
    <dbReference type="NCBI Taxonomy" id="449393"/>
    <lineage>
        <taxon>unclassified sequences</taxon>
        <taxon>metagenomes</taxon>
        <taxon>ecological metagenomes</taxon>
    </lineage>
</organism>
<dbReference type="InterPro" id="IPR029063">
    <property type="entry name" value="SAM-dependent_MTases_sf"/>
</dbReference>
<sequence>MGLPRRIGLSLALAGIDPRAIVTAVIGAPRYLAQFVRYNRLARTSGVATARLSHAVPVLTDASAQAGAGHSEYFLADLHVARLVHAQHPDRHVDVGSRIDGLIAHLLTFVEVEVVDIRPLTSDIPGLRFVQADAASTDGLATEPAMSVSSLHALEHFGLGRYGDKLDPEGHVKGLRSVAALVAPGGWLYIGVPIGRPVTNFNAHRVIAPGVVVDELRHAFDLVGFTAVVDGRLVDDASPDAYADVEWVLGIYQLRRRPAGSSHTLA</sequence>
<protein>
    <submittedName>
        <fullName evidence="3">Unannotated protein</fullName>
    </submittedName>
</protein>
<reference evidence="3" key="1">
    <citation type="submission" date="2020-05" db="EMBL/GenBank/DDBJ databases">
        <authorList>
            <person name="Chiriac C."/>
            <person name="Salcher M."/>
            <person name="Ghai R."/>
            <person name="Kavagutti S V."/>
        </authorList>
    </citation>
    <scope>NUCLEOTIDE SEQUENCE</scope>
</reference>
<evidence type="ECO:0000313" key="2">
    <source>
        <dbReference type="EMBL" id="CAB4935426.1"/>
    </source>
</evidence>
<dbReference type="EMBL" id="CAFBMH010000174">
    <property type="protein sequence ID" value="CAB4935426.1"/>
    <property type="molecule type" value="Genomic_DNA"/>
</dbReference>
<dbReference type="Pfam" id="PF03269">
    <property type="entry name" value="DUF268"/>
    <property type="match status" value="1"/>
</dbReference>
<gene>
    <name evidence="1" type="ORF">UFOPK2754_00357</name>
    <name evidence="2" type="ORF">UFOPK3543_02923</name>
    <name evidence="3" type="ORF">UFOPK3967_03184</name>
</gene>
<dbReference type="EMBL" id="CAFBOS010000332">
    <property type="protein sequence ID" value="CAB5027716.1"/>
    <property type="molecule type" value="Genomic_DNA"/>
</dbReference>
<evidence type="ECO:0000313" key="1">
    <source>
        <dbReference type="EMBL" id="CAB4729205.1"/>
    </source>
</evidence>
<dbReference type="EMBL" id="CAEZYR010000007">
    <property type="protein sequence ID" value="CAB4729205.1"/>
    <property type="molecule type" value="Genomic_DNA"/>
</dbReference>
<dbReference type="InterPro" id="IPR004951">
    <property type="entry name" value="DUF268_CAE_spp"/>
</dbReference>
<name>A0A6J7RG81_9ZZZZ</name>
<proteinExistence type="predicted"/>